<dbReference type="Proteomes" id="UP000032180">
    <property type="component" value="Chromosome 4"/>
</dbReference>
<name>A0A0D9W4Q0_9ORYZ</name>
<accession>A0A0D9W4Q0</accession>
<reference evidence="1 2" key="2">
    <citation type="submission" date="2013-12" db="EMBL/GenBank/DDBJ databases">
        <authorList>
            <person name="Yu Y."/>
            <person name="Lee S."/>
            <person name="de Baynast K."/>
            <person name="Wissotski M."/>
            <person name="Liu L."/>
            <person name="Talag J."/>
            <person name="Goicoechea J."/>
            <person name="Angelova A."/>
            <person name="Jetty R."/>
            <person name="Kudrna D."/>
            <person name="Golser W."/>
            <person name="Rivera L."/>
            <person name="Zhang J."/>
            <person name="Wing R."/>
        </authorList>
    </citation>
    <scope>NUCLEOTIDE SEQUENCE</scope>
</reference>
<evidence type="ECO:0000313" key="1">
    <source>
        <dbReference type="EnsemblPlants" id="LPERR04G08710.5"/>
    </source>
</evidence>
<dbReference type="EnsemblPlants" id="LPERR04G08710.2">
    <property type="protein sequence ID" value="LPERR04G08710.2"/>
    <property type="gene ID" value="LPERR04G08710"/>
</dbReference>
<dbReference type="Gramene" id="LPERR04G08710.5">
    <property type="protein sequence ID" value="LPERR04G08710.5"/>
    <property type="gene ID" value="LPERR04G08710"/>
</dbReference>
<organism evidence="1 2">
    <name type="scientific">Leersia perrieri</name>
    <dbReference type="NCBI Taxonomy" id="77586"/>
    <lineage>
        <taxon>Eukaryota</taxon>
        <taxon>Viridiplantae</taxon>
        <taxon>Streptophyta</taxon>
        <taxon>Embryophyta</taxon>
        <taxon>Tracheophyta</taxon>
        <taxon>Spermatophyta</taxon>
        <taxon>Magnoliopsida</taxon>
        <taxon>Liliopsida</taxon>
        <taxon>Poales</taxon>
        <taxon>Poaceae</taxon>
        <taxon>BOP clade</taxon>
        <taxon>Oryzoideae</taxon>
        <taxon>Oryzeae</taxon>
        <taxon>Oryzinae</taxon>
        <taxon>Leersia</taxon>
    </lineage>
</organism>
<protein>
    <submittedName>
        <fullName evidence="1">Uncharacterized protein</fullName>
    </submittedName>
</protein>
<dbReference type="HOGENOM" id="CLU_180318_0_0_1"/>
<sequence>MKSEAPLALQGPSPPHLRLSHLRPVGPPAAVVPAPPALQEFVAWVGPRQSGWVVASSNGYGPRWVQCPLQFVIPCIHPMTLFIFRHKSHRDEQLWITKYQQ</sequence>
<dbReference type="EnsemblPlants" id="LPERR04G08710.5">
    <property type="protein sequence ID" value="LPERR04G08710.5"/>
    <property type="gene ID" value="LPERR04G08710"/>
</dbReference>
<proteinExistence type="predicted"/>
<keyword evidence="2" id="KW-1185">Reference proteome</keyword>
<reference evidence="1 2" key="1">
    <citation type="submission" date="2012-08" db="EMBL/GenBank/DDBJ databases">
        <title>Oryza genome evolution.</title>
        <authorList>
            <person name="Wing R.A."/>
        </authorList>
    </citation>
    <scope>NUCLEOTIDE SEQUENCE</scope>
</reference>
<reference evidence="1" key="3">
    <citation type="submission" date="2015-04" db="UniProtKB">
        <authorList>
            <consortium name="EnsemblPlants"/>
        </authorList>
    </citation>
    <scope>IDENTIFICATION</scope>
</reference>
<dbReference type="Gramene" id="LPERR04G08710.2">
    <property type="protein sequence ID" value="LPERR04G08710.2"/>
    <property type="gene ID" value="LPERR04G08710"/>
</dbReference>
<evidence type="ECO:0000313" key="2">
    <source>
        <dbReference type="Proteomes" id="UP000032180"/>
    </source>
</evidence>
<dbReference type="AlphaFoldDB" id="A0A0D9W4Q0"/>